<keyword evidence="3 9" id="KW-0813">Transport</keyword>
<sequence length="435" mass="48377">MRAFEDDEPRPSLRTPLVAGAIAILVGFGGFLGWGFTANLDSAAIATGNVIVDSQRKTITHLEGGILKRLLVQEGEFVEKGQPLVELDETRARADLEQLRGKRIGLMAMISRLKAERDTAGQIEFPRELQESGSEIVADVIAAERRLFEKRREVYEGKIAYQQKEIEQYTAQIEAAEAQISANRERRRLLKERVDALTGLEKKGYASKANLSVVELELNELIGDGGELVAEKARSEKARQGAEVAVLSIEQELQSEIAGKLLEAQLELNATNEQLKSARDVLDRLVVHAPQGGIVYNVQMRTPGGVVEPGKPIMDIVPKDEKLLVEARMNLRDIDSVHVGSKTRVRLTAYDIRKTPPLDGEVTFVAADQTVDDKNQVAYYVVRAEIDPAELKDNPLVALYPGMPAELQIMRRSRKAIEYLVEPITESFNRAFRED</sequence>
<dbReference type="GO" id="GO:0005886">
    <property type="term" value="C:plasma membrane"/>
    <property type="evidence" value="ECO:0007669"/>
    <property type="project" value="UniProtKB-SubCell"/>
</dbReference>
<evidence type="ECO:0000256" key="4">
    <source>
        <dbReference type="ARBA" id="ARBA00022475"/>
    </source>
</evidence>
<organism evidence="13 14">
    <name type="scientific">Stappia sediminis</name>
    <dbReference type="NCBI Taxonomy" id="2692190"/>
    <lineage>
        <taxon>Bacteria</taxon>
        <taxon>Pseudomonadati</taxon>
        <taxon>Pseudomonadota</taxon>
        <taxon>Alphaproteobacteria</taxon>
        <taxon>Hyphomicrobiales</taxon>
        <taxon>Stappiaceae</taxon>
        <taxon>Stappia</taxon>
    </lineage>
</organism>
<feature type="domain" description="AprE-like beta-barrel" evidence="12">
    <location>
        <begin position="323"/>
        <end position="410"/>
    </location>
</feature>
<name>A0A7X3S711_9HYPH</name>
<dbReference type="InterPro" id="IPR058781">
    <property type="entry name" value="HH_AprE-like"/>
</dbReference>
<dbReference type="Pfam" id="PF26002">
    <property type="entry name" value="Beta-barrel_AprE"/>
    <property type="match status" value="1"/>
</dbReference>
<dbReference type="AlphaFoldDB" id="A0A7X3S711"/>
<dbReference type="InterPro" id="IPR058982">
    <property type="entry name" value="Beta-barrel_AprE"/>
</dbReference>
<dbReference type="Gene3D" id="2.40.50.100">
    <property type="match status" value="1"/>
</dbReference>
<keyword evidence="7 9" id="KW-1133">Transmembrane helix</keyword>
<evidence type="ECO:0000259" key="11">
    <source>
        <dbReference type="Pfam" id="PF25994"/>
    </source>
</evidence>
<evidence type="ECO:0000256" key="8">
    <source>
        <dbReference type="ARBA" id="ARBA00023136"/>
    </source>
</evidence>
<feature type="transmembrane region" description="Helical" evidence="9">
    <location>
        <begin position="12"/>
        <end position="36"/>
    </location>
</feature>
<evidence type="ECO:0000259" key="12">
    <source>
        <dbReference type="Pfam" id="PF26002"/>
    </source>
</evidence>
<keyword evidence="5 9" id="KW-0997">Cell inner membrane</keyword>
<keyword evidence="4 9" id="KW-1003">Cell membrane</keyword>
<dbReference type="NCBIfam" id="TIGR01843">
    <property type="entry name" value="type_I_hlyD"/>
    <property type="match status" value="1"/>
</dbReference>
<evidence type="ECO:0000256" key="9">
    <source>
        <dbReference type="RuleBase" id="RU365093"/>
    </source>
</evidence>
<evidence type="ECO:0000256" key="7">
    <source>
        <dbReference type="ARBA" id="ARBA00022989"/>
    </source>
</evidence>
<keyword evidence="6 9" id="KW-0812">Transmembrane</keyword>
<evidence type="ECO:0000256" key="6">
    <source>
        <dbReference type="ARBA" id="ARBA00022692"/>
    </source>
</evidence>
<evidence type="ECO:0000313" key="14">
    <source>
        <dbReference type="Proteomes" id="UP000433101"/>
    </source>
</evidence>
<dbReference type="InterPro" id="IPR050739">
    <property type="entry name" value="MFP"/>
</dbReference>
<dbReference type="Gene3D" id="1.10.287.470">
    <property type="entry name" value="Helix hairpin bin"/>
    <property type="match status" value="1"/>
</dbReference>
<dbReference type="PANTHER" id="PTHR30386">
    <property type="entry name" value="MEMBRANE FUSION SUBUNIT OF EMRAB-TOLC MULTIDRUG EFFLUX PUMP"/>
    <property type="match status" value="1"/>
</dbReference>
<keyword evidence="14" id="KW-1185">Reference proteome</keyword>
<dbReference type="PRINTS" id="PR01490">
    <property type="entry name" value="RTXTOXIND"/>
</dbReference>
<evidence type="ECO:0000256" key="10">
    <source>
        <dbReference type="SAM" id="Coils"/>
    </source>
</evidence>
<evidence type="ECO:0000256" key="2">
    <source>
        <dbReference type="ARBA" id="ARBA00009477"/>
    </source>
</evidence>
<accession>A0A7X3S711</accession>
<dbReference type="Proteomes" id="UP000433101">
    <property type="component" value="Unassembled WGS sequence"/>
</dbReference>
<dbReference type="PANTHER" id="PTHR30386:SF17">
    <property type="entry name" value="ALKALINE PROTEASE SECRETION PROTEIN APRE"/>
    <property type="match status" value="1"/>
</dbReference>
<gene>
    <name evidence="13" type="ORF">GR183_05505</name>
</gene>
<dbReference type="Pfam" id="PF25994">
    <property type="entry name" value="HH_AprE"/>
    <property type="match status" value="1"/>
</dbReference>
<reference evidence="13 14" key="1">
    <citation type="submission" date="2019-12" db="EMBL/GenBank/DDBJ databases">
        <authorList>
            <person name="Li M."/>
        </authorList>
    </citation>
    <scope>NUCLEOTIDE SEQUENCE [LARGE SCALE GENOMIC DNA]</scope>
    <source>
        <strain evidence="13 14">GBMRC 2046</strain>
    </source>
</reference>
<proteinExistence type="inferred from homology"/>
<evidence type="ECO:0000256" key="5">
    <source>
        <dbReference type="ARBA" id="ARBA00022519"/>
    </source>
</evidence>
<protein>
    <recommendedName>
        <fullName evidence="9">Membrane fusion protein (MFP) family protein</fullName>
    </recommendedName>
</protein>
<evidence type="ECO:0000256" key="1">
    <source>
        <dbReference type="ARBA" id="ARBA00004377"/>
    </source>
</evidence>
<dbReference type="EMBL" id="WUMV01000002">
    <property type="protein sequence ID" value="MXN64352.1"/>
    <property type="molecule type" value="Genomic_DNA"/>
</dbReference>
<comment type="similarity">
    <text evidence="2 9">Belongs to the membrane fusion protein (MFP) (TC 8.A.1) family.</text>
</comment>
<feature type="coiled-coil region" evidence="10">
    <location>
        <begin position="159"/>
        <end position="193"/>
    </location>
</feature>
<comment type="caution">
    <text evidence="13">The sequence shown here is derived from an EMBL/GenBank/DDBJ whole genome shotgun (WGS) entry which is preliminary data.</text>
</comment>
<evidence type="ECO:0000313" key="13">
    <source>
        <dbReference type="EMBL" id="MXN64352.1"/>
    </source>
</evidence>
<feature type="domain" description="AprE-like long alpha-helical hairpin" evidence="11">
    <location>
        <begin position="92"/>
        <end position="281"/>
    </location>
</feature>
<dbReference type="GO" id="GO:0015031">
    <property type="term" value="P:protein transport"/>
    <property type="evidence" value="ECO:0007669"/>
    <property type="project" value="InterPro"/>
</dbReference>
<keyword evidence="10" id="KW-0175">Coiled coil</keyword>
<evidence type="ECO:0000256" key="3">
    <source>
        <dbReference type="ARBA" id="ARBA00022448"/>
    </source>
</evidence>
<dbReference type="InterPro" id="IPR010129">
    <property type="entry name" value="T1SS_HlyD"/>
</dbReference>
<dbReference type="Gene3D" id="2.40.30.170">
    <property type="match status" value="1"/>
</dbReference>
<comment type="subcellular location">
    <subcellularLocation>
        <location evidence="1 9">Cell inner membrane</location>
        <topology evidence="1 9">Single-pass membrane protein</topology>
    </subcellularLocation>
</comment>
<keyword evidence="8 9" id="KW-0472">Membrane</keyword>